<dbReference type="Pfam" id="PF13751">
    <property type="entry name" value="DDE_Tnp_1_6"/>
    <property type="match status" value="1"/>
</dbReference>
<dbReference type="EMBL" id="BARW01035078">
    <property type="protein sequence ID" value="GAJ13235.1"/>
    <property type="molecule type" value="Genomic_DNA"/>
</dbReference>
<dbReference type="PANTHER" id="PTHR33408">
    <property type="entry name" value="TRANSPOSASE"/>
    <property type="match status" value="1"/>
</dbReference>
<dbReference type="PANTHER" id="PTHR33408:SF2">
    <property type="entry name" value="TRANSPOSASE DDE DOMAIN-CONTAINING PROTEIN"/>
    <property type="match status" value="1"/>
</dbReference>
<dbReference type="AlphaFoldDB" id="X1VTF1"/>
<evidence type="ECO:0000313" key="2">
    <source>
        <dbReference type="EMBL" id="GAJ13235.1"/>
    </source>
</evidence>
<feature type="non-terminal residue" evidence="2">
    <location>
        <position position="1"/>
    </location>
</feature>
<gene>
    <name evidence="2" type="ORF">S12H4_54800</name>
</gene>
<feature type="domain" description="Transposase DDE" evidence="1">
    <location>
        <begin position="71"/>
        <end position="183"/>
    </location>
</feature>
<evidence type="ECO:0000259" key="1">
    <source>
        <dbReference type="Pfam" id="PF13751"/>
    </source>
</evidence>
<protein>
    <recommendedName>
        <fullName evidence="1">Transposase DDE domain-containing protein</fullName>
    </recommendedName>
</protein>
<sequence>EQFGPMVEQVMENTDFKPQASVADAGYESADNLRWAEALEVEAYIAQQQRPPSDRIEPDDFEYDAERDEFICPQGKRLEFKRFREDRRQRVYRASARDCGGCARRAECLSPRWKRRELYVAEHAGLRRRMKRRLQTADGAQAMHCRGPTVEPAFGVLKSVLGLRQFLLRGLQGARVELTLAAAWQATGAAAC</sequence>
<comment type="caution">
    <text evidence="2">The sequence shown here is derived from an EMBL/GenBank/DDBJ whole genome shotgun (WGS) entry which is preliminary data.</text>
</comment>
<organism evidence="2">
    <name type="scientific">marine sediment metagenome</name>
    <dbReference type="NCBI Taxonomy" id="412755"/>
    <lineage>
        <taxon>unclassified sequences</taxon>
        <taxon>metagenomes</taxon>
        <taxon>ecological metagenomes</taxon>
    </lineage>
</organism>
<proteinExistence type="predicted"/>
<accession>X1VTF1</accession>
<dbReference type="InterPro" id="IPR025668">
    <property type="entry name" value="Tnp_DDE_dom"/>
</dbReference>
<reference evidence="2" key="1">
    <citation type="journal article" date="2014" name="Front. Microbiol.">
        <title>High frequency of phylogenetically diverse reductive dehalogenase-homologous genes in deep subseafloor sedimentary metagenomes.</title>
        <authorList>
            <person name="Kawai M."/>
            <person name="Futagami T."/>
            <person name="Toyoda A."/>
            <person name="Takaki Y."/>
            <person name="Nishi S."/>
            <person name="Hori S."/>
            <person name="Arai W."/>
            <person name="Tsubouchi T."/>
            <person name="Morono Y."/>
            <person name="Uchiyama I."/>
            <person name="Ito T."/>
            <person name="Fujiyama A."/>
            <person name="Inagaki F."/>
            <person name="Takami H."/>
        </authorList>
    </citation>
    <scope>NUCLEOTIDE SEQUENCE</scope>
    <source>
        <strain evidence="2">Expedition CK06-06</strain>
    </source>
</reference>
<name>X1VTF1_9ZZZZ</name>